<name>A0A1A9Z4B5_GLOPL</name>
<organism evidence="1 2">
    <name type="scientific">Glossina pallidipes</name>
    <name type="common">Tsetse fly</name>
    <dbReference type="NCBI Taxonomy" id="7398"/>
    <lineage>
        <taxon>Eukaryota</taxon>
        <taxon>Metazoa</taxon>
        <taxon>Ecdysozoa</taxon>
        <taxon>Arthropoda</taxon>
        <taxon>Hexapoda</taxon>
        <taxon>Insecta</taxon>
        <taxon>Pterygota</taxon>
        <taxon>Neoptera</taxon>
        <taxon>Endopterygota</taxon>
        <taxon>Diptera</taxon>
        <taxon>Brachycera</taxon>
        <taxon>Muscomorpha</taxon>
        <taxon>Hippoboscoidea</taxon>
        <taxon>Glossinidae</taxon>
        <taxon>Glossina</taxon>
    </lineage>
</organism>
<dbReference type="EnsemblMetazoa" id="GPAI003421-RA">
    <property type="protein sequence ID" value="GPAI003421-PA"/>
    <property type="gene ID" value="GPAI003421"/>
</dbReference>
<evidence type="ECO:0000313" key="2">
    <source>
        <dbReference type="Proteomes" id="UP000092445"/>
    </source>
</evidence>
<evidence type="ECO:0000313" key="1">
    <source>
        <dbReference type="EnsemblMetazoa" id="GPAI003421-PA"/>
    </source>
</evidence>
<reference evidence="1" key="2">
    <citation type="submission" date="2020-05" db="UniProtKB">
        <authorList>
            <consortium name="EnsemblMetazoa"/>
        </authorList>
    </citation>
    <scope>IDENTIFICATION</scope>
    <source>
        <strain evidence="1">IAEA</strain>
    </source>
</reference>
<protein>
    <submittedName>
        <fullName evidence="1">Uncharacterized protein</fullName>
    </submittedName>
</protein>
<dbReference type="AlphaFoldDB" id="A0A1A9Z4B5"/>
<keyword evidence="2" id="KW-1185">Reference proteome</keyword>
<proteinExistence type="predicted"/>
<accession>A0A1A9Z4B5</accession>
<dbReference type="Proteomes" id="UP000092445">
    <property type="component" value="Unassembled WGS sequence"/>
</dbReference>
<reference evidence="2" key="1">
    <citation type="submission" date="2014-03" db="EMBL/GenBank/DDBJ databases">
        <authorList>
            <person name="Aksoy S."/>
            <person name="Warren W."/>
            <person name="Wilson R.K."/>
        </authorList>
    </citation>
    <scope>NUCLEOTIDE SEQUENCE [LARGE SCALE GENOMIC DNA]</scope>
    <source>
        <strain evidence="2">IAEA</strain>
    </source>
</reference>
<sequence>MKLSTDVLKSFFCKIAPSSRKRTRPAPHILKLIRRLVAAQTELWDNGGMVKWRMVEALVCDRGSQSRRILRECAGFSIERADGTNMLKDSKLYDLSMGKKVADRQAIWQHWRSRGAKVECGVRNTHIEVMQLFSPAPLAMLTIAKNSLISSEKEIRTYEVFAAMTKLGTIFHSGKISRPNWQAQKAVLDEIVEFLTNVDIQTDTLAKDTLKTIQAYIKLISELLDAYPDITIQGYRLQTYWRALFTRPRNSCLDGVPFENVASGMITEEEEDYVTLLTGCCIAQYILTSVGRAVIADVTVVDTAIIFVGDQLYFVL</sequence>
<dbReference type="VEuPathDB" id="VectorBase:GPAI003421"/>